<proteinExistence type="predicted"/>
<feature type="non-terminal residue" evidence="1">
    <location>
        <position position="1"/>
    </location>
</feature>
<comment type="caution">
    <text evidence="1">The sequence shown here is derived from an EMBL/GenBank/DDBJ whole genome shotgun (WGS) entry which is preliminary data.</text>
</comment>
<evidence type="ECO:0000313" key="1">
    <source>
        <dbReference type="EMBL" id="KJU83382.1"/>
    </source>
</evidence>
<sequence length="59" mass="6581">DTSRTACHDDVCVYAEYLSLEVLVKPAHHGKDYDQRHHPHSYPANGYHGVKGDALVPLP</sequence>
<dbReference type="EMBL" id="LACI01001929">
    <property type="protein sequence ID" value="KJU83382.1"/>
    <property type="molecule type" value="Genomic_DNA"/>
</dbReference>
<protein>
    <submittedName>
        <fullName evidence="1">Uncharacterized protein</fullName>
    </submittedName>
</protein>
<evidence type="ECO:0000313" key="2">
    <source>
        <dbReference type="Proteomes" id="UP000033423"/>
    </source>
</evidence>
<reference evidence="1 2" key="1">
    <citation type="submission" date="2015-02" db="EMBL/GenBank/DDBJ databases">
        <title>Single-cell genomics of uncultivated deep-branching MTB reveals a conserved set of magnetosome genes.</title>
        <authorList>
            <person name="Kolinko S."/>
            <person name="Richter M."/>
            <person name="Glockner F.O."/>
            <person name="Brachmann A."/>
            <person name="Schuler D."/>
        </authorList>
    </citation>
    <scope>NUCLEOTIDE SEQUENCE [LARGE SCALE GENOMIC DNA]</scope>
    <source>
        <strain evidence="1">TM-1</strain>
    </source>
</reference>
<organism evidence="1 2">
    <name type="scientific">Candidatus Magnetobacterium bavaricum</name>
    <dbReference type="NCBI Taxonomy" id="29290"/>
    <lineage>
        <taxon>Bacteria</taxon>
        <taxon>Pseudomonadati</taxon>
        <taxon>Nitrospirota</taxon>
        <taxon>Thermodesulfovibrionia</taxon>
        <taxon>Thermodesulfovibrionales</taxon>
        <taxon>Candidatus Magnetobacteriaceae</taxon>
        <taxon>Candidatus Magnetobacterium</taxon>
    </lineage>
</organism>
<gene>
    <name evidence="1" type="ORF">MBAV_004424</name>
</gene>
<dbReference type="AlphaFoldDB" id="A0A0F3GNJ7"/>
<keyword evidence="2" id="KW-1185">Reference proteome</keyword>
<accession>A0A0F3GNJ7</accession>
<dbReference type="Proteomes" id="UP000033423">
    <property type="component" value="Unassembled WGS sequence"/>
</dbReference>
<name>A0A0F3GNJ7_9BACT</name>